<evidence type="ECO:0000259" key="2">
    <source>
        <dbReference type="Pfam" id="PF00107"/>
    </source>
</evidence>
<keyword evidence="1" id="KW-0560">Oxidoreductase</keyword>
<dbReference type="InterPro" id="IPR036291">
    <property type="entry name" value="NAD(P)-bd_dom_sf"/>
</dbReference>
<dbReference type="Proteomes" id="UP000002526">
    <property type="component" value="Chromosome"/>
</dbReference>
<gene>
    <name evidence="4" type="ordered locus">bll5566</name>
</gene>
<feature type="domain" description="Alcohol dehydrogenase-like C-terminal" evidence="2">
    <location>
        <begin position="252"/>
        <end position="384"/>
    </location>
</feature>
<dbReference type="SUPFAM" id="SSF50129">
    <property type="entry name" value="GroES-like"/>
    <property type="match status" value="1"/>
</dbReference>
<dbReference type="Gene3D" id="3.90.180.10">
    <property type="entry name" value="Medium-chain alcohol dehydrogenases, catalytic domain"/>
    <property type="match status" value="1"/>
</dbReference>
<evidence type="ECO:0000313" key="4">
    <source>
        <dbReference type="EMBL" id="BAC50831.1"/>
    </source>
</evidence>
<dbReference type="InterPro" id="IPR013149">
    <property type="entry name" value="ADH-like_C"/>
</dbReference>
<dbReference type="Pfam" id="PF08240">
    <property type="entry name" value="ADH_N"/>
    <property type="match status" value="1"/>
</dbReference>
<organism evidence="4 5">
    <name type="scientific">Bradyrhizobium diazoefficiens (strain JCM 10833 / BCRC 13528 / IAM 13628 / NBRC 14792 / USDA 110)</name>
    <dbReference type="NCBI Taxonomy" id="224911"/>
    <lineage>
        <taxon>Bacteria</taxon>
        <taxon>Pseudomonadati</taxon>
        <taxon>Pseudomonadota</taxon>
        <taxon>Alphaproteobacteria</taxon>
        <taxon>Hyphomicrobiales</taxon>
        <taxon>Nitrobacteraceae</taxon>
        <taxon>Bradyrhizobium</taxon>
    </lineage>
</organism>
<protein>
    <submittedName>
        <fullName evidence="4">Bll5566 protein</fullName>
    </submittedName>
</protein>
<dbReference type="AlphaFoldDB" id="Q89IR8"/>
<keyword evidence="5" id="KW-1185">Reference proteome</keyword>
<proteinExistence type="predicted"/>
<evidence type="ECO:0000256" key="1">
    <source>
        <dbReference type="ARBA" id="ARBA00023002"/>
    </source>
</evidence>
<dbReference type="PANTHER" id="PTHR43401:SF2">
    <property type="entry name" value="L-THREONINE 3-DEHYDROGENASE"/>
    <property type="match status" value="1"/>
</dbReference>
<name>Q89IR8_BRADU</name>
<dbReference type="InterPro" id="IPR050129">
    <property type="entry name" value="Zn_alcohol_dh"/>
</dbReference>
<dbReference type="PATRIC" id="fig|224911.5.peg.5669"/>
<dbReference type="InParanoid" id="Q89IR8"/>
<dbReference type="EMBL" id="BA000040">
    <property type="protein sequence ID" value="BAC50831.1"/>
    <property type="molecule type" value="Genomic_DNA"/>
</dbReference>
<feature type="domain" description="Alcohol dehydrogenase-like N-terminal" evidence="3">
    <location>
        <begin position="80"/>
        <end position="199"/>
    </location>
</feature>
<reference evidence="5" key="1">
    <citation type="journal article" date="2002" name="DNA Res.">
        <title>Complete genomic sequence of nitrogen-fixing symbiotic bacterium Bradyrhizobium japonicum USDA110.</title>
        <authorList>
            <person name="Kaneko T."/>
            <person name="Nakamura Y."/>
            <person name="Sato S."/>
            <person name="Minamisawa K."/>
            <person name="Uchiumi T."/>
            <person name="Sasamoto S."/>
            <person name="Watanabe A."/>
            <person name="Idesawa K."/>
            <person name="Iriguchi M."/>
            <person name="Kawashima K."/>
            <person name="Kohara M."/>
            <person name="Matsumoto M."/>
            <person name="Shimpo S."/>
            <person name="Tsuruoka H."/>
            <person name="Wada T."/>
            <person name="Yamada M."/>
            <person name="Tabata S."/>
        </authorList>
    </citation>
    <scope>NUCLEOTIDE SEQUENCE [LARGE SCALE GENOMIC DNA]</scope>
    <source>
        <strain evidence="5">JCM 10833 / BCRC 13528 / IAM 13628 / NBRC 14792 / USDA 110</strain>
    </source>
</reference>
<dbReference type="InterPro" id="IPR013154">
    <property type="entry name" value="ADH-like_N"/>
</dbReference>
<dbReference type="GO" id="GO:0016491">
    <property type="term" value="F:oxidoreductase activity"/>
    <property type="evidence" value="ECO:0000318"/>
    <property type="project" value="GO_Central"/>
</dbReference>
<evidence type="ECO:0000259" key="3">
    <source>
        <dbReference type="Pfam" id="PF08240"/>
    </source>
</evidence>
<sequence>MERGEIRDRCSRVSLCSCGLRDSRLARLRISHTLRLSPRQSIITDGHRGHTMEHIRVCTHAGPGSEPVIRTVPWPKVGRKAALIKIGACGVCGTDLHILKGHWPKPLPWPFTLGHELGGIIVECGDEFTEDFMSKPLTVGSKVMIPPLMPCGRCYYCIHYPQTANKCLTPVYYGRYLGFDKAPHMWGGWAEYVYVDLDMLPGTKIYKLPDDMSLRLGALSEPLTSCIRAFNRASRAGGFSWGDTVVIQGSGPIGILAVAAAKEMGAGRVICVGAPEEPRLKLAREFGAEATVNIDELKSPQERIARVREIVGGFGADLVMDCSGHPTAGPEGIEMLRDGGTYVEMGQFTDAGSIETSWHRICTKDLNVLGSWGFTGNDLPLGVDMLYRTAGKYPWLKMQTIYPFTEEGVAQAVRDAMAMKTVKSTIVPWPELVE</sequence>
<dbReference type="Pfam" id="PF00107">
    <property type="entry name" value="ADH_zinc_N"/>
    <property type="match status" value="1"/>
</dbReference>
<accession>Q89IR8</accession>
<dbReference type="OrthoDB" id="9773078at2"/>
<dbReference type="PhylomeDB" id="Q89IR8"/>
<dbReference type="InterPro" id="IPR011032">
    <property type="entry name" value="GroES-like_sf"/>
</dbReference>
<dbReference type="STRING" id="224911.AAV28_25305"/>
<evidence type="ECO:0000313" key="5">
    <source>
        <dbReference type="Proteomes" id="UP000002526"/>
    </source>
</evidence>
<dbReference type="eggNOG" id="COG1063">
    <property type="taxonomic scope" value="Bacteria"/>
</dbReference>
<dbReference type="Gene3D" id="3.40.50.720">
    <property type="entry name" value="NAD(P)-binding Rossmann-like Domain"/>
    <property type="match status" value="1"/>
</dbReference>
<dbReference type="KEGG" id="bja:bll5566"/>
<dbReference type="EnsemblBacteria" id="BAC50831">
    <property type="protein sequence ID" value="BAC50831"/>
    <property type="gene ID" value="BAC50831"/>
</dbReference>
<dbReference type="PANTHER" id="PTHR43401">
    <property type="entry name" value="L-THREONINE 3-DEHYDROGENASE"/>
    <property type="match status" value="1"/>
</dbReference>
<dbReference type="CDD" id="cd08231">
    <property type="entry name" value="MDR_TM0436_like"/>
    <property type="match status" value="1"/>
</dbReference>
<dbReference type="SUPFAM" id="SSF51735">
    <property type="entry name" value="NAD(P)-binding Rossmann-fold domains"/>
    <property type="match status" value="1"/>
</dbReference>
<dbReference type="HOGENOM" id="CLU_026673_11_0_5"/>